<reference evidence="1" key="1">
    <citation type="submission" date="2022-08" db="EMBL/GenBank/DDBJ databases">
        <authorList>
            <person name="Gutierrez-Valencia J."/>
        </authorList>
    </citation>
    <scope>NUCLEOTIDE SEQUENCE</scope>
</reference>
<name>A0AAV0LYX7_9ROSI</name>
<comment type="caution">
    <text evidence="1">The sequence shown here is derived from an EMBL/GenBank/DDBJ whole genome shotgun (WGS) entry which is preliminary data.</text>
</comment>
<accession>A0AAV0LYX7</accession>
<dbReference type="EMBL" id="CAMGYJ010000006">
    <property type="protein sequence ID" value="CAI0439291.1"/>
    <property type="molecule type" value="Genomic_DNA"/>
</dbReference>
<protein>
    <submittedName>
        <fullName evidence="1">Uncharacterized protein</fullName>
    </submittedName>
</protein>
<proteinExistence type="predicted"/>
<evidence type="ECO:0000313" key="1">
    <source>
        <dbReference type="EMBL" id="CAI0439291.1"/>
    </source>
</evidence>
<dbReference type="Proteomes" id="UP001154282">
    <property type="component" value="Unassembled WGS sequence"/>
</dbReference>
<sequence>MEWPNMGSNWLHLQRHQWHNYWELPNRQLWHFPQLHHPKFTSQHHRRIHPWG</sequence>
<evidence type="ECO:0000313" key="2">
    <source>
        <dbReference type="Proteomes" id="UP001154282"/>
    </source>
</evidence>
<gene>
    <name evidence="1" type="ORF">LITE_LOCUS26097</name>
</gene>
<organism evidence="1 2">
    <name type="scientific">Linum tenue</name>
    <dbReference type="NCBI Taxonomy" id="586396"/>
    <lineage>
        <taxon>Eukaryota</taxon>
        <taxon>Viridiplantae</taxon>
        <taxon>Streptophyta</taxon>
        <taxon>Embryophyta</taxon>
        <taxon>Tracheophyta</taxon>
        <taxon>Spermatophyta</taxon>
        <taxon>Magnoliopsida</taxon>
        <taxon>eudicotyledons</taxon>
        <taxon>Gunneridae</taxon>
        <taxon>Pentapetalae</taxon>
        <taxon>rosids</taxon>
        <taxon>fabids</taxon>
        <taxon>Malpighiales</taxon>
        <taxon>Linaceae</taxon>
        <taxon>Linum</taxon>
    </lineage>
</organism>
<dbReference type="AlphaFoldDB" id="A0AAV0LYX7"/>
<keyword evidence="2" id="KW-1185">Reference proteome</keyword>